<keyword evidence="2" id="KW-1185">Reference proteome</keyword>
<dbReference type="Proteomes" id="UP000199239">
    <property type="component" value="Unassembled WGS sequence"/>
</dbReference>
<name>A0A1I6RM52_9RHOB</name>
<organism evidence="1 2">
    <name type="scientific">Sulfitobacter marinus</name>
    <dbReference type="NCBI Taxonomy" id="394264"/>
    <lineage>
        <taxon>Bacteria</taxon>
        <taxon>Pseudomonadati</taxon>
        <taxon>Pseudomonadota</taxon>
        <taxon>Alphaproteobacteria</taxon>
        <taxon>Rhodobacterales</taxon>
        <taxon>Roseobacteraceae</taxon>
        <taxon>Sulfitobacter</taxon>
    </lineage>
</organism>
<gene>
    <name evidence="1" type="ORF">SAMN04488040_1332</name>
</gene>
<dbReference type="STRING" id="394264.SAMN04488040_1332"/>
<dbReference type="Gene3D" id="3.40.50.150">
    <property type="entry name" value="Vaccinia Virus protein VP39"/>
    <property type="match status" value="1"/>
</dbReference>
<protein>
    <recommendedName>
        <fullName evidence="3">Methyltransferase domain-containing protein</fullName>
    </recommendedName>
</protein>
<evidence type="ECO:0000313" key="2">
    <source>
        <dbReference type="Proteomes" id="UP000199239"/>
    </source>
</evidence>
<dbReference type="RefSeq" id="WP_139226454.1">
    <property type="nucleotide sequence ID" value="NZ_FPAJ01000002.1"/>
</dbReference>
<dbReference type="InterPro" id="IPR029063">
    <property type="entry name" value="SAM-dependent_MTases_sf"/>
</dbReference>
<dbReference type="AlphaFoldDB" id="A0A1I6RM52"/>
<evidence type="ECO:0000313" key="1">
    <source>
        <dbReference type="EMBL" id="SFS65789.1"/>
    </source>
</evidence>
<dbReference type="SUPFAM" id="SSF53335">
    <property type="entry name" value="S-adenosyl-L-methionine-dependent methyltransferases"/>
    <property type="match status" value="1"/>
</dbReference>
<proteinExistence type="predicted"/>
<dbReference type="EMBL" id="FPAJ01000002">
    <property type="protein sequence ID" value="SFS65789.1"/>
    <property type="molecule type" value="Genomic_DNA"/>
</dbReference>
<accession>A0A1I6RM52</accession>
<evidence type="ECO:0008006" key="3">
    <source>
        <dbReference type="Google" id="ProtNLM"/>
    </source>
</evidence>
<dbReference type="OrthoDB" id="9816424at2"/>
<reference evidence="2" key="1">
    <citation type="submission" date="2016-10" db="EMBL/GenBank/DDBJ databases">
        <authorList>
            <person name="Varghese N."/>
            <person name="Submissions S."/>
        </authorList>
    </citation>
    <scope>NUCLEOTIDE SEQUENCE [LARGE SCALE GENOMIC DNA]</scope>
    <source>
        <strain evidence="2">DSM 23422</strain>
    </source>
</reference>
<sequence>MTLPPLLPLGELDQLAQEMGTDKSSRTHDYMRLYEFLFKPFKDQEFCFMELGVGLPRIKAASLRSWRQFFTKALIVGVDNDRRVRKFSGDDFTICIGDASDPAFLTKMAQTYKPSIVLDDASHKWSHQIIAFKTMFPLLPPGGLYVIEDIFTSFPMPIKYDVYADHPESCWTFISRLQAALAGCQTEWPALSAEESELVSWIDAVFLTRRTVIFVKREAQRPEEVERVAELKRRQG</sequence>